<dbReference type="AlphaFoldDB" id="A0A6C2CAQ8"/>
<evidence type="ECO:0000313" key="2">
    <source>
        <dbReference type="Proteomes" id="UP000371977"/>
    </source>
</evidence>
<dbReference type="EMBL" id="SDGZ01000003">
    <property type="protein sequence ID" value="TYC51097.1"/>
    <property type="molecule type" value="Genomic_DNA"/>
</dbReference>
<dbReference type="Proteomes" id="UP000371977">
    <property type="component" value="Unassembled WGS sequence"/>
</dbReference>
<evidence type="ECO:0000313" key="1">
    <source>
        <dbReference type="EMBL" id="TYC51097.1"/>
    </source>
</evidence>
<gene>
    <name evidence="1" type="ORF">ESZ50_00755</name>
</gene>
<organism evidence="1 2">
    <name type="scientific">Weissella muntiaci</name>
    <dbReference type="NCBI Taxonomy" id="2508881"/>
    <lineage>
        <taxon>Bacteria</taxon>
        <taxon>Bacillati</taxon>
        <taxon>Bacillota</taxon>
        <taxon>Bacilli</taxon>
        <taxon>Lactobacillales</taxon>
        <taxon>Lactobacillaceae</taxon>
        <taxon>Weissella</taxon>
    </lineage>
</organism>
<accession>A0A6C2CAQ8</accession>
<dbReference type="RefSeq" id="WP_148621683.1">
    <property type="nucleotide sequence ID" value="NZ_SDGZ01000003.1"/>
</dbReference>
<reference evidence="1 2" key="1">
    <citation type="submission" date="2019-01" db="EMBL/GenBank/DDBJ databases">
        <title>Weissella sp. nov., a novel lactic acid bacterium isolated from animal feces.</title>
        <authorList>
            <person name="Wang L.-T."/>
        </authorList>
    </citation>
    <scope>NUCLEOTIDE SEQUENCE [LARGE SCALE GENOMIC DNA]</scope>
    <source>
        <strain evidence="1 2">8H-2</strain>
    </source>
</reference>
<sequence>MIEQLELDIFFEDDLPSDNHNVFYLARCLNSNLIKDESVLIACDGQYDLLLDDCVIDESTGQLFAIQKRQWAVSERETIYASTKPAGYDLEEYLISKFQPVSLELKIQFPVQFNKKEG</sequence>
<name>A0A6C2CAQ8_9LACO</name>
<comment type="caution">
    <text evidence="1">The sequence shown here is derived from an EMBL/GenBank/DDBJ whole genome shotgun (WGS) entry which is preliminary data.</text>
</comment>
<protein>
    <submittedName>
        <fullName evidence="1">Uncharacterized protein</fullName>
    </submittedName>
</protein>
<proteinExistence type="predicted"/>
<keyword evidence="2" id="KW-1185">Reference proteome</keyword>